<dbReference type="Proteomes" id="UP000000379">
    <property type="component" value="Chromosome"/>
</dbReference>
<dbReference type="eggNOG" id="COG1916">
    <property type="taxonomic scope" value="Bacteria"/>
</dbReference>
<reference evidence="3" key="1">
    <citation type="submission" date="2010-05" db="EMBL/GenBank/DDBJ databases">
        <title>The complete genome of Truepera radiovictris DSM 17093.</title>
        <authorList>
            <consortium name="US DOE Joint Genome Institute (JGI-PGF)"/>
            <person name="Lucas S."/>
            <person name="Copeland A."/>
            <person name="Lapidus A."/>
            <person name="Glavina del Rio T."/>
            <person name="Dalin E."/>
            <person name="Tice H."/>
            <person name="Bruce D."/>
            <person name="Goodwin L."/>
            <person name="Pitluck S."/>
            <person name="Kyrpides N."/>
            <person name="Mavromatis K."/>
            <person name="Ovchinnikova G."/>
            <person name="Munk A.C."/>
            <person name="Detter J.C."/>
            <person name="Han C."/>
            <person name="Tapia R."/>
            <person name="Land M."/>
            <person name="Hauser L."/>
            <person name="Markowitz V."/>
            <person name="Cheng J.-F."/>
            <person name="Hugenholtz P."/>
            <person name="Woyke T."/>
            <person name="Wu D."/>
            <person name="Tindall B."/>
            <person name="Pomrenke H.G."/>
            <person name="Brambilla E."/>
            <person name="Klenk H.-P."/>
            <person name="Eisen J.A."/>
        </authorList>
    </citation>
    <scope>NUCLEOTIDE SEQUENCE [LARGE SCALE GENOMIC DNA]</scope>
    <source>
        <strain evidence="3">DSM 17093 / CIP 108686 / LMG 22925 / RQ-24</strain>
    </source>
</reference>
<dbReference type="Pfam" id="PF01963">
    <property type="entry name" value="TraB_PrgY_gumN"/>
    <property type="match status" value="1"/>
</dbReference>
<evidence type="ECO:0000256" key="1">
    <source>
        <dbReference type="SAM" id="Phobius"/>
    </source>
</evidence>
<keyword evidence="1" id="KW-0472">Membrane</keyword>
<sequence length="407" mass="44596">MTVTPEPPLDTAQPLRDVTLKGVDFTLLGTAHVSRTSADEVERLIQTGDFDAVAVELDAGRFGAISDPDRWAKTDLFEVFREGKAAMMAASLALGAFQQRLAEQSGVEPGEEMRRAVRLARARGLPLLLIDRDLGVTLRRVYGNVPWWQRLVLIGGLLGSVLSRDEVTPEEVEKLKEGDVLEATFAEFAEDSAALFEPLIRERDRYMAARLREEVWRDGEPRFKRVLVVIGAGHLKGVAEHLAAPPATPPALERAALEALPKGTPWHKLLPWALVGLIVLGFAIGFSRDQALGWQLLREWVLINGGLSALGALVATAHPLTVLTSFVAAPLTSLNPLVGVGFVAAGVELWLRKPQMGDFAALRRDVTTARGWWRNRVARTLLVFFLATLGSVLGTYLAGFRILERLL</sequence>
<dbReference type="NCBIfam" id="TIGR00261">
    <property type="entry name" value="traB"/>
    <property type="match status" value="1"/>
</dbReference>
<accession>D7CQQ8</accession>
<feature type="transmembrane region" description="Helical" evidence="1">
    <location>
        <begin position="326"/>
        <end position="351"/>
    </location>
</feature>
<dbReference type="KEGG" id="tra:Trad_1927"/>
<dbReference type="CDD" id="cd14726">
    <property type="entry name" value="TraB_PrgY-like"/>
    <property type="match status" value="1"/>
</dbReference>
<evidence type="ECO:0000313" key="2">
    <source>
        <dbReference type="EMBL" id="ADI15042.1"/>
    </source>
</evidence>
<protein>
    <submittedName>
        <fullName evidence="2">TraB family protein</fullName>
    </submittedName>
</protein>
<keyword evidence="3" id="KW-1185">Reference proteome</keyword>
<feature type="transmembrane region" description="Helical" evidence="1">
    <location>
        <begin position="300"/>
        <end position="320"/>
    </location>
</feature>
<dbReference type="InterPro" id="IPR046345">
    <property type="entry name" value="TraB_PrgY-like"/>
</dbReference>
<feature type="transmembrane region" description="Helical" evidence="1">
    <location>
        <begin position="269"/>
        <end position="288"/>
    </location>
</feature>
<keyword evidence="1" id="KW-0812">Transmembrane</keyword>
<organism evidence="2 3">
    <name type="scientific">Truepera radiovictrix (strain DSM 17093 / CIP 108686 / LMG 22925 / RQ-24)</name>
    <dbReference type="NCBI Taxonomy" id="649638"/>
    <lineage>
        <taxon>Bacteria</taxon>
        <taxon>Thermotogati</taxon>
        <taxon>Deinococcota</taxon>
        <taxon>Deinococci</taxon>
        <taxon>Trueperales</taxon>
        <taxon>Trueperaceae</taxon>
        <taxon>Truepera</taxon>
    </lineage>
</organism>
<feature type="transmembrane region" description="Helical" evidence="1">
    <location>
        <begin position="380"/>
        <end position="403"/>
    </location>
</feature>
<dbReference type="AlphaFoldDB" id="D7CQQ8"/>
<gene>
    <name evidence="2" type="ordered locus">Trad_1927</name>
</gene>
<dbReference type="InterPro" id="IPR002816">
    <property type="entry name" value="TraB/PrgY/GumN_fam"/>
</dbReference>
<dbReference type="RefSeq" id="WP_013178407.1">
    <property type="nucleotide sequence ID" value="NC_014221.1"/>
</dbReference>
<keyword evidence="1" id="KW-1133">Transmembrane helix</keyword>
<dbReference type="PANTHER" id="PTHR21530:SF7">
    <property type="entry name" value="TRAB DOMAIN-CONTAINING PROTEIN"/>
    <property type="match status" value="1"/>
</dbReference>
<reference evidence="2 3" key="2">
    <citation type="journal article" date="2011" name="Stand. Genomic Sci.">
        <title>Complete genome sequence of Truepera radiovictrix type strain (RQ-24).</title>
        <authorList>
            <person name="Ivanova N."/>
            <person name="Rohde C."/>
            <person name="Munk C."/>
            <person name="Nolan M."/>
            <person name="Lucas S."/>
            <person name="Del Rio T.G."/>
            <person name="Tice H."/>
            <person name="Deshpande S."/>
            <person name="Cheng J.F."/>
            <person name="Tapia R."/>
            <person name="Han C."/>
            <person name="Goodwin L."/>
            <person name="Pitluck S."/>
            <person name="Liolios K."/>
            <person name="Mavromatis K."/>
            <person name="Mikhailova N."/>
            <person name="Pati A."/>
            <person name="Chen A."/>
            <person name="Palaniappan K."/>
            <person name="Land M."/>
            <person name="Hauser L."/>
            <person name="Chang Y.J."/>
            <person name="Jeffries C.D."/>
            <person name="Brambilla E."/>
            <person name="Rohde M."/>
            <person name="Goker M."/>
            <person name="Tindall B.J."/>
            <person name="Woyke T."/>
            <person name="Bristow J."/>
            <person name="Eisen J.A."/>
            <person name="Markowitz V."/>
            <person name="Hugenholtz P."/>
            <person name="Kyrpides N.C."/>
            <person name="Klenk H.P."/>
            <person name="Lapidus A."/>
        </authorList>
    </citation>
    <scope>NUCLEOTIDE SEQUENCE [LARGE SCALE GENOMIC DNA]</scope>
    <source>
        <strain evidence="3">DSM 17093 / CIP 108686 / LMG 22925 / RQ-24</strain>
    </source>
</reference>
<dbReference type="PANTHER" id="PTHR21530">
    <property type="entry name" value="PHEROMONE SHUTDOWN PROTEIN"/>
    <property type="match status" value="1"/>
</dbReference>
<dbReference type="EMBL" id="CP002049">
    <property type="protein sequence ID" value="ADI15042.1"/>
    <property type="molecule type" value="Genomic_DNA"/>
</dbReference>
<proteinExistence type="predicted"/>
<dbReference type="InterPro" id="IPR005230">
    <property type="entry name" value="TraB_bac"/>
</dbReference>
<dbReference type="HOGENOM" id="CLU_032780_1_0_0"/>
<name>D7CQQ8_TRURR</name>
<dbReference type="STRING" id="649638.Trad_1927"/>
<dbReference type="OrthoDB" id="9809330at2"/>
<evidence type="ECO:0000313" key="3">
    <source>
        <dbReference type="Proteomes" id="UP000000379"/>
    </source>
</evidence>